<reference evidence="3" key="2">
    <citation type="submission" date="2020-04" db="EMBL/GenBank/DDBJ databases">
        <authorList>
            <consortium name="NCBI Genome Project"/>
        </authorList>
    </citation>
    <scope>NUCLEOTIDE SEQUENCE</scope>
    <source>
        <strain evidence="3">CBS 342.82</strain>
    </source>
</reference>
<accession>A0A6J3M153</accession>
<dbReference type="AlphaFoldDB" id="A0A6J3M153"/>
<dbReference type="GeneID" id="54357800"/>
<evidence type="ECO:0000313" key="3">
    <source>
        <dbReference type="RefSeq" id="XP_033458801.1"/>
    </source>
</evidence>
<evidence type="ECO:0000313" key="2">
    <source>
        <dbReference type="Proteomes" id="UP000504637"/>
    </source>
</evidence>
<sequence length="163" mass="18502">MKRGLFRRCTAAAMIHTHHNKNCFSGRRWGARTFGSLFLFFPASFFGGWWCVRERKRKMMFRPCRLHRSPVVVLALLGTSFWGCPCPLLGGHAGFCCAFCFARFPFAAVLCYALLCYDTIFCLRRIFFPTRVGSRGAGEGKLGARLIDWHLFGTARNRSVCVG</sequence>
<dbReference type="Proteomes" id="UP000504637">
    <property type="component" value="Unplaced"/>
</dbReference>
<organism evidence="3">
    <name type="scientific">Dissoconium aciculare CBS 342.82</name>
    <dbReference type="NCBI Taxonomy" id="1314786"/>
    <lineage>
        <taxon>Eukaryota</taxon>
        <taxon>Fungi</taxon>
        <taxon>Dikarya</taxon>
        <taxon>Ascomycota</taxon>
        <taxon>Pezizomycotina</taxon>
        <taxon>Dothideomycetes</taxon>
        <taxon>Dothideomycetidae</taxon>
        <taxon>Mycosphaerellales</taxon>
        <taxon>Dissoconiaceae</taxon>
        <taxon>Dissoconium</taxon>
    </lineage>
</organism>
<gene>
    <name evidence="3" type="ORF">K489DRAFT_255922</name>
</gene>
<proteinExistence type="predicted"/>
<reference evidence="3" key="3">
    <citation type="submission" date="2025-08" db="UniProtKB">
        <authorList>
            <consortium name="RefSeq"/>
        </authorList>
    </citation>
    <scope>IDENTIFICATION</scope>
    <source>
        <strain evidence="3">CBS 342.82</strain>
    </source>
</reference>
<evidence type="ECO:0000256" key="1">
    <source>
        <dbReference type="SAM" id="Phobius"/>
    </source>
</evidence>
<name>A0A6J3M153_9PEZI</name>
<reference evidence="3" key="1">
    <citation type="submission" date="2020-01" db="EMBL/GenBank/DDBJ databases">
        <authorList>
            <consortium name="DOE Joint Genome Institute"/>
            <person name="Haridas S."/>
            <person name="Albert R."/>
            <person name="Binder M."/>
            <person name="Bloem J."/>
            <person name="Labutti K."/>
            <person name="Salamov A."/>
            <person name="Andreopoulos B."/>
            <person name="Baker S.E."/>
            <person name="Barry K."/>
            <person name="Bills G."/>
            <person name="Bluhm B.H."/>
            <person name="Cannon C."/>
            <person name="Castanera R."/>
            <person name="Culley D.E."/>
            <person name="Daum C."/>
            <person name="Ezra D."/>
            <person name="Gonzalez J.B."/>
            <person name="Henrissat B."/>
            <person name="Kuo A."/>
            <person name="Liang C."/>
            <person name="Lipzen A."/>
            <person name="Lutzoni F."/>
            <person name="Magnuson J."/>
            <person name="Mondo S."/>
            <person name="Nolan M."/>
            <person name="Ohm R."/>
            <person name="Pangilinan J."/>
            <person name="Park H.-J."/>
            <person name="Ramirez L."/>
            <person name="Alfaro M."/>
            <person name="Sun H."/>
            <person name="Tritt A."/>
            <person name="Yoshinaga Y."/>
            <person name="Zwiers L.-H."/>
            <person name="Turgeon B.G."/>
            <person name="Goodwin S.B."/>
            <person name="Spatafora J.W."/>
            <person name="Crous P.W."/>
            <person name="Grigoriev I.V."/>
        </authorList>
    </citation>
    <scope>NUCLEOTIDE SEQUENCE</scope>
    <source>
        <strain evidence="3">CBS 342.82</strain>
    </source>
</reference>
<protein>
    <submittedName>
        <fullName evidence="3">Uncharacterized protein</fullName>
    </submittedName>
</protein>
<keyword evidence="1" id="KW-1133">Transmembrane helix</keyword>
<dbReference type="RefSeq" id="XP_033458801.1">
    <property type="nucleotide sequence ID" value="XM_033600001.1"/>
</dbReference>
<feature type="transmembrane region" description="Helical" evidence="1">
    <location>
        <begin position="34"/>
        <end position="52"/>
    </location>
</feature>
<keyword evidence="1" id="KW-0472">Membrane</keyword>
<keyword evidence="2" id="KW-1185">Reference proteome</keyword>
<keyword evidence="1" id="KW-0812">Transmembrane</keyword>
<feature type="transmembrane region" description="Helical" evidence="1">
    <location>
        <begin position="64"/>
        <end position="83"/>
    </location>
</feature>